<keyword evidence="2" id="KW-1185">Reference proteome</keyword>
<dbReference type="Pfam" id="PF08876">
    <property type="entry name" value="DUF1836"/>
    <property type="match status" value="1"/>
</dbReference>
<accession>A0ABU5CFU6</accession>
<sequence length="194" mass="22650">MENETDLLQELELNNYLSLEDIPEIDLYMDQVIQLFEKKFAGNKRNPDEKIMTKTMINNYAKGKLFFPIQNKRYTKEHLILISLIYHLKGTLSIGDIKDLLQPLNKKVSAGELNLEQLYESFLHIRKRDVQETTDGMRKNITVAQEQAEQHDEADKAYIQRLLLIASFANISNFYKRAAEKLIDDMNDAEEEHA</sequence>
<dbReference type="EMBL" id="JAROCA020000001">
    <property type="protein sequence ID" value="MDY0405186.1"/>
    <property type="molecule type" value="Genomic_DNA"/>
</dbReference>
<dbReference type="InterPro" id="IPR014975">
    <property type="entry name" value="DUF1836"/>
</dbReference>
<name>A0ABU5CFU6_9BACI</name>
<evidence type="ECO:0000313" key="1">
    <source>
        <dbReference type="EMBL" id="MDY0405186.1"/>
    </source>
</evidence>
<comment type="caution">
    <text evidence="1">The sequence shown here is derived from an EMBL/GenBank/DDBJ whole genome shotgun (WGS) entry which is preliminary data.</text>
</comment>
<protein>
    <submittedName>
        <fullName evidence="1">DUF1836 domain-containing protein</fullName>
    </submittedName>
</protein>
<dbReference type="PANTHER" id="PTHR40056:SF1">
    <property type="entry name" value="DUF1836 DOMAIN-CONTAINING PROTEIN"/>
    <property type="match status" value="1"/>
</dbReference>
<organism evidence="1 2">
    <name type="scientific">Tigheibacillus jepli</name>
    <dbReference type="NCBI Taxonomy" id="3035914"/>
    <lineage>
        <taxon>Bacteria</taxon>
        <taxon>Bacillati</taxon>
        <taxon>Bacillota</taxon>
        <taxon>Bacilli</taxon>
        <taxon>Bacillales</taxon>
        <taxon>Bacillaceae</taxon>
        <taxon>Tigheibacillus</taxon>
    </lineage>
</organism>
<dbReference type="PANTHER" id="PTHR40056">
    <property type="entry name" value="HYPOTHETICAL CYTOSOLIC PROTEIN"/>
    <property type="match status" value="1"/>
</dbReference>
<reference evidence="1 2" key="1">
    <citation type="submission" date="2023-10" db="EMBL/GenBank/DDBJ databases">
        <title>179-bfca-hs.</title>
        <authorList>
            <person name="Miliotis G."/>
            <person name="Sengupta P."/>
            <person name="Hameed A."/>
            <person name="Chuvochina M."/>
            <person name="Mcdonagh F."/>
            <person name="Simpson A.C."/>
            <person name="Singh N.K."/>
            <person name="Rekha P.D."/>
            <person name="Raman K."/>
            <person name="Hugenholtz P."/>
            <person name="Venkateswaran K."/>
        </authorList>
    </citation>
    <scope>NUCLEOTIDE SEQUENCE [LARGE SCALE GENOMIC DNA]</scope>
    <source>
        <strain evidence="1 2">179-BFC-A-HS</strain>
    </source>
</reference>
<proteinExistence type="predicted"/>
<evidence type="ECO:0000313" key="2">
    <source>
        <dbReference type="Proteomes" id="UP001228376"/>
    </source>
</evidence>
<dbReference type="RefSeq" id="WP_306068244.1">
    <property type="nucleotide sequence ID" value="NZ_JAROCA020000001.1"/>
</dbReference>
<gene>
    <name evidence="1" type="ORF">P5G51_007015</name>
</gene>
<dbReference type="Proteomes" id="UP001228376">
    <property type="component" value="Unassembled WGS sequence"/>
</dbReference>